<evidence type="ECO:0000313" key="3">
    <source>
        <dbReference type="Proteomes" id="UP000481043"/>
    </source>
</evidence>
<dbReference type="Pfam" id="PF01042">
    <property type="entry name" value="Ribonuc_L-PSP"/>
    <property type="match status" value="1"/>
</dbReference>
<name>A0A6M0QE40_9BACI</name>
<evidence type="ECO:0000256" key="1">
    <source>
        <dbReference type="ARBA" id="ARBA00010552"/>
    </source>
</evidence>
<dbReference type="GO" id="GO:0019239">
    <property type="term" value="F:deaminase activity"/>
    <property type="evidence" value="ECO:0007669"/>
    <property type="project" value="TreeGrafter"/>
</dbReference>
<dbReference type="EMBL" id="JAAIWM010000007">
    <property type="protein sequence ID" value="NEY73478.1"/>
    <property type="molecule type" value="Genomic_DNA"/>
</dbReference>
<sequence length="130" mass="14066">MKELKTNLAPAAIGPYSQAIDTGNVVFVSGQLPINPQTNELVQGDIGVQTEQVMKNIGAILAAADLSYQHIAKATVFMKSLEDFSAFNEVYSTFLSEPYPARATFEVSRLPKDAEIEIEIIAVKSSGCNQ</sequence>
<dbReference type="AlphaFoldDB" id="A0A6M0QE40"/>
<keyword evidence="3" id="KW-1185">Reference proteome</keyword>
<dbReference type="FunFam" id="3.30.1330.40:FF:000001">
    <property type="entry name" value="L-PSP family endoribonuclease"/>
    <property type="match status" value="1"/>
</dbReference>
<gene>
    <name evidence="2" type="ORF">G4D63_17220</name>
</gene>
<dbReference type="InterPro" id="IPR035959">
    <property type="entry name" value="RutC-like_sf"/>
</dbReference>
<dbReference type="PANTHER" id="PTHR11803:SF39">
    <property type="entry name" value="2-IMINOBUTANOATE_2-IMINOPROPANOATE DEAMINASE"/>
    <property type="match status" value="1"/>
</dbReference>
<accession>A0A6M0QE40</accession>
<dbReference type="InterPro" id="IPR006175">
    <property type="entry name" value="YjgF/YER057c/UK114"/>
</dbReference>
<evidence type="ECO:0000313" key="2">
    <source>
        <dbReference type="EMBL" id="NEY73478.1"/>
    </source>
</evidence>
<dbReference type="PROSITE" id="PS01094">
    <property type="entry name" value="UPF0076"/>
    <property type="match status" value="1"/>
</dbReference>
<dbReference type="SUPFAM" id="SSF55298">
    <property type="entry name" value="YjgF-like"/>
    <property type="match status" value="1"/>
</dbReference>
<dbReference type="PANTHER" id="PTHR11803">
    <property type="entry name" value="2-IMINOBUTANOATE/2-IMINOPROPANOATE DEAMINASE RIDA"/>
    <property type="match status" value="1"/>
</dbReference>
<dbReference type="Proteomes" id="UP000481043">
    <property type="component" value="Unassembled WGS sequence"/>
</dbReference>
<protein>
    <submittedName>
        <fullName evidence="2">RidA family protein</fullName>
    </submittedName>
</protein>
<dbReference type="Gene3D" id="3.30.1330.40">
    <property type="entry name" value="RutC-like"/>
    <property type="match status" value="1"/>
</dbReference>
<dbReference type="CDD" id="cd00448">
    <property type="entry name" value="YjgF_YER057c_UK114_family"/>
    <property type="match status" value="1"/>
</dbReference>
<organism evidence="2 3">
    <name type="scientific">Bacillus mesophilus</name>
    <dbReference type="NCBI Taxonomy" id="1808955"/>
    <lineage>
        <taxon>Bacteria</taxon>
        <taxon>Bacillati</taxon>
        <taxon>Bacillota</taxon>
        <taxon>Bacilli</taxon>
        <taxon>Bacillales</taxon>
        <taxon>Bacillaceae</taxon>
        <taxon>Bacillus</taxon>
    </lineage>
</organism>
<dbReference type="GO" id="GO:0005829">
    <property type="term" value="C:cytosol"/>
    <property type="evidence" value="ECO:0007669"/>
    <property type="project" value="TreeGrafter"/>
</dbReference>
<dbReference type="InterPro" id="IPR006056">
    <property type="entry name" value="RidA"/>
</dbReference>
<dbReference type="InterPro" id="IPR019897">
    <property type="entry name" value="RidA_CS"/>
</dbReference>
<dbReference type="NCBIfam" id="TIGR00004">
    <property type="entry name" value="Rid family detoxifying hydrolase"/>
    <property type="match status" value="1"/>
</dbReference>
<comment type="caution">
    <text evidence="2">The sequence shown here is derived from an EMBL/GenBank/DDBJ whole genome shotgun (WGS) entry which is preliminary data.</text>
</comment>
<proteinExistence type="inferred from homology"/>
<reference evidence="2 3" key="1">
    <citation type="submission" date="2020-02" db="EMBL/GenBank/DDBJ databases">
        <title>Bacillus aquiflavi sp. nov., isolated from yellow water of strong flavor Chinese baijiu in Yibin region of China.</title>
        <authorList>
            <person name="Xie J."/>
        </authorList>
    </citation>
    <scope>NUCLEOTIDE SEQUENCE [LARGE SCALE GENOMIC DNA]</scope>
    <source>
        <strain evidence="2 3">SA4</strain>
    </source>
</reference>
<comment type="similarity">
    <text evidence="1">Belongs to the RutC family.</text>
</comment>
<dbReference type="RefSeq" id="WP_163181059.1">
    <property type="nucleotide sequence ID" value="NZ_JAAIWM010000007.1"/>
</dbReference>